<name>A0A179D2M3_9BACT</name>
<accession>A0A179D2M3</accession>
<dbReference type="AlphaFoldDB" id="A0A179D2M3"/>
<gene>
    <name evidence="1" type="ORF">TDIS_1662</name>
</gene>
<dbReference type="Proteomes" id="UP000078390">
    <property type="component" value="Unassembled WGS sequence"/>
</dbReference>
<dbReference type="RefSeq" id="WP_068671207.1">
    <property type="nucleotide sequence ID" value="NZ_LWLG01000013.1"/>
</dbReference>
<evidence type="ECO:0000313" key="2">
    <source>
        <dbReference type="Proteomes" id="UP000078390"/>
    </source>
</evidence>
<reference evidence="1 2" key="1">
    <citation type="submission" date="2016-04" db="EMBL/GenBank/DDBJ databases">
        <title>Genome analysis of Thermosulfurimonas dismutans, the first thermophilic sulfur-disproportionating bacterium of the phylum Thermodesulfobacteria.</title>
        <authorList>
            <person name="Mardanov A.V."/>
            <person name="Beletsky A.V."/>
            <person name="Kadnikov V.V."/>
            <person name="Slobodkin A.I."/>
            <person name="Ravin N.V."/>
        </authorList>
    </citation>
    <scope>NUCLEOTIDE SEQUENCE [LARGE SCALE GENOMIC DNA]</scope>
    <source>
        <strain evidence="1 2">S95</strain>
    </source>
</reference>
<keyword evidence="2" id="KW-1185">Reference proteome</keyword>
<evidence type="ECO:0000313" key="1">
    <source>
        <dbReference type="EMBL" id="OAQ20307.1"/>
    </source>
</evidence>
<dbReference type="OrthoDB" id="963455at2"/>
<dbReference type="EMBL" id="LWLG01000013">
    <property type="protein sequence ID" value="OAQ20307.1"/>
    <property type="molecule type" value="Genomic_DNA"/>
</dbReference>
<proteinExistence type="predicted"/>
<dbReference type="STRING" id="999894.TDIS_1662"/>
<sequence length="67" mass="7906">MKIYETVVTPDRKIVVENISLMPGEKVKLLILREKSGRKGYPLRGRRVEYIDPFESVAEDEWEALKW</sequence>
<comment type="caution">
    <text evidence="1">The sequence shown here is derived from an EMBL/GenBank/DDBJ whole genome shotgun (WGS) entry which is preliminary data.</text>
</comment>
<organism evidence="1 2">
    <name type="scientific">Thermosulfurimonas dismutans</name>
    <dbReference type="NCBI Taxonomy" id="999894"/>
    <lineage>
        <taxon>Bacteria</taxon>
        <taxon>Pseudomonadati</taxon>
        <taxon>Thermodesulfobacteriota</taxon>
        <taxon>Thermodesulfobacteria</taxon>
        <taxon>Thermodesulfobacteriales</taxon>
        <taxon>Thermodesulfobacteriaceae</taxon>
        <taxon>Thermosulfurimonas</taxon>
    </lineage>
</organism>
<protein>
    <submittedName>
        <fullName evidence="1">Uncharacterized protein</fullName>
    </submittedName>
</protein>